<proteinExistence type="predicted"/>
<feature type="domain" description="F-box" evidence="2">
    <location>
        <begin position="212"/>
        <end position="259"/>
    </location>
</feature>
<name>A0A0W0ZJ11_9GAMM</name>
<evidence type="ECO:0000313" key="4">
    <source>
        <dbReference type="Proteomes" id="UP000054926"/>
    </source>
</evidence>
<protein>
    <submittedName>
        <fullName evidence="3">Pentapeptide repeats (8 copies)</fullName>
    </submittedName>
</protein>
<evidence type="ECO:0000313" key="3">
    <source>
        <dbReference type="EMBL" id="KTD69018.1"/>
    </source>
</evidence>
<comment type="caution">
    <text evidence="3">The sequence shown here is derived from an EMBL/GenBank/DDBJ whole genome shotgun (WGS) entry which is preliminary data.</text>
</comment>
<dbReference type="RefSeq" id="WP_058510976.1">
    <property type="nucleotide sequence ID" value="NZ_LNYY01000019.1"/>
</dbReference>
<dbReference type="SUPFAM" id="SSF81383">
    <property type="entry name" value="F-box domain"/>
    <property type="match status" value="1"/>
</dbReference>
<dbReference type="InterPro" id="IPR051082">
    <property type="entry name" value="Pentapeptide-BTB/POZ_domain"/>
</dbReference>
<dbReference type="PATRIC" id="fig|947033.5.peg.2305"/>
<accession>A0A0W0ZJ11</accession>
<sequence>MKDKHDLNQQEQMALIREEQARKFNEQKAKEEAKELLTHLNSLNDFFHSSKFPKDKSEDIYASMESTNQYVTSVIELQHKVDELIKKWNSIESDLKLLSRAMKELSLATGKSSGLENSFEHDLTQFFKYLSVLQEHLNEVMSHLNDRDEERRYYDKSIIGEVNVLQEGLQYIITQLSEEQLNDVDEMTASSVTTAAINTIDTAEGDEDINQFNPFFELPNEIMMHILSHVPPKDLLNARGMAKSKTAVVDATLEILTRPHFIIDYLSHADRITGNQFTAFYQRTQRYQELKRKVLANESLTPEEAICYTLSRDCNVLPANLKQAMDKVTLRKTSRKHLESIIEMSDRISDRSGDVHWHRIDLSVHVSNDHHPRNKQRSHSKFFNKFAGGDLCELTLNKNLDFSHLNLRGIKFYDSDLSGANFRGAYLEGADFNGAILDEADFTDAEFRGIQLNGTSLDKFDLSTINLEEIDFEWALIGHSRLLPSGTLNSPEELHTFLNRFEKSIAKHSLRSKRNLEEQILKEIANAIEADTRLSLKEKIALLDIALAEIKQKDTIVGIFPFQNACQELKEKYISPPKQDTPAHPLKKKTQKIVERILSAIHGFDMDTGEKISDKSVNQSRNQAYEREYKQLIQWIAKYPELNDGIKVAKALGISLEMWHMLYFMSPNSRNTPKQFPILMDCTFPSQETNENKEKHYASEVFNGHIFDIQQLQEIKLDELEHYLYEKEDFVILNDNPYTKLRVKLGDLFITIDLFRREYFATIEVIDFEKCKRKPAFSVSLLHNGSIPLEAFVPLDLRSFYGDDIIPYRSPNSNHARSIQEAYALKKHIIERVFTSEKIYRNHKKNVFFPIFEQHEEQETSQLGALPEQLLDRVCAYVYANSFKERKNTASPLAEISELHGLFFAEKNNQGQTKSHKAAPNPSEKGKEKEASNKENRQPTPSKLAAPKEQGLFSRTQKEVAQKSAELVQSTQNCLIS</sequence>
<dbReference type="Pfam" id="PF00805">
    <property type="entry name" value="Pentapeptide"/>
    <property type="match status" value="1"/>
</dbReference>
<dbReference type="InterPro" id="IPR001810">
    <property type="entry name" value="F-box_dom"/>
</dbReference>
<dbReference type="InterPro" id="IPR001646">
    <property type="entry name" value="5peptide_repeat"/>
</dbReference>
<dbReference type="EMBL" id="LNYY01000019">
    <property type="protein sequence ID" value="KTD69018.1"/>
    <property type="molecule type" value="Genomic_DNA"/>
</dbReference>
<dbReference type="STRING" id="947033.Lste_2176"/>
<keyword evidence="4" id="KW-1185">Reference proteome</keyword>
<dbReference type="CDD" id="cd09917">
    <property type="entry name" value="F-box_SF"/>
    <property type="match status" value="1"/>
</dbReference>
<dbReference type="Gene3D" id="2.160.20.80">
    <property type="entry name" value="E3 ubiquitin-protein ligase SopA"/>
    <property type="match status" value="1"/>
</dbReference>
<evidence type="ECO:0000259" key="2">
    <source>
        <dbReference type="PROSITE" id="PS50181"/>
    </source>
</evidence>
<reference evidence="3 4" key="1">
    <citation type="submission" date="2015-11" db="EMBL/GenBank/DDBJ databases">
        <title>Genomic analysis of 38 Legionella species identifies large and diverse effector repertoires.</title>
        <authorList>
            <person name="Burstein D."/>
            <person name="Amaro F."/>
            <person name="Zusman T."/>
            <person name="Lifshitz Z."/>
            <person name="Cohen O."/>
            <person name="Gilbert J.A."/>
            <person name="Pupko T."/>
            <person name="Shuman H.A."/>
            <person name="Segal G."/>
        </authorList>
    </citation>
    <scope>NUCLEOTIDE SEQUENCE [LARGE SCALE GENOMIC DNA]</scope>
    <source>
        <strain evidence="3 4">IMVS3376</strain>
    </source>
</reference>
<feature type="region of interest" description="Disordered" evidence="1">
    <location>
        <begin position="907"/>
        <end position="961"/>
    </location>
</feature>
<dbReference type="PANTHER" id="PTHR14136:SF17">
    <property type="entry name" value="BTB_POZ DOMAIN-CONTAINING PROTEIN KCTD9"/>
    <property type="match status" value="1"/>
</dbReference>
<organism evidence="3 4">
    <name type="scientific">Legionella steelei</name>
    <dbReference type="NCBI Taxonomy" id="947033"/>
    <lineage>
        <taxon>Bacteria</taxon>
        <taxon>Pseudomonadati</taxon>
        <taxon>Pseudomonadota</taxon>
        <taxon>Gammaproteobacteria</taxon>
        <taxon>Legionellales</taxon>
        <taxon>Legionellaceae</taxon>
        <taxon>Legionella</taxon>
    </lineage>
</organism>
<gene>
    <name evidence="3" type="ORF">Lste_2176</name>
</gene>
<feature type="compositionally biased region" description="Basic and acidic residues" evidence="1">
    <location>
        <begin position="924"/>
        <end position="937"/>
    </location>
</feature>
<dbReference type="Proteomes" id="UP000054926">
    <property type="component" value="Unassembled WGS sequence"/>
</dbReference>
<dbReference type="PANTHER" id="PTHR14136">
    <property type="entry name" value="BTB_POZ DOMAIN-CONTAINING PROTEIN KCTD9"/>
    <property type="match status" value="1"/>
</dbReference>
<dbReference type="PROSITE" id="PS50181">
    <property type="entry name" value="FBOX"/>
    <property type="match status" value="1"/>
</dbReference>
<dbReference type="AlphaFoldDB" id="A0A0W0ZJ11"/>
<dbReference type="Pfam" id="PF00646">
    <property type="entry name" value="F-box"/>
    <property type="match status" value="1"/>
</dbReference>
<dbReference type="InterPro" id="IPR036047">
    <property type="entry name" value="F-box-like_dom_sf"/>
</dbReference>
<evidence type="ECO:0000256" key="1">
    <source>
        <dbReference type="SAM" id="MobiDB-lite"/>
    </source>
</evidence>
<dbReference type="OrthoDB" id="5654006at2"/>
<dbReference type="SUPFAM" id="SSF141571">
    <property type="entry name" value="Pentapeptide repeat-like"/>
    <property type="match status" value="1"/>
</dbReference>